<comment type="caution">
    <text evidence="2">The sequence shown here is derived from an EMBL/GenBank/DDBJ whole genome shotgun (WGS) entry which is preliminary data.</text>
</comment>
<gene>
    <name evidence="2" type="ORF">PR048_014077</name>
</gene>
<proteinExistence type="predicted"/>
<evidence type="ECO:0000256" key="1">
    <source>
        <dbReference type="SAM" id="MobiDB-lite"/>
    </source>
</evidence>
<feature type="region of interest" description="Disordered" evidence="1">
    <location>
        <begin position="105"/>
        <end position="125"/>
    </location>
</feature>
<evidence type="ECO:0000313" key="2">
    <source>
        <dbReference type="EMBL" id="KAJ8887859.1"/>
    </source>
</evidence>
<sequence>MGVQESVSHDLCGHPAASSTEKHEYKCSDLNSAEKHGHNDHVYLFLVLTWLNNPPPHKDRRNSSAAVSTPTCPTAMSEATVSVRNHKGYPLFRVSTVMGSNTAGTASANTQGKVEEDSRNKIPPMGLAHRGRWARSSLPPKHTQQLNTDTSIYRIEHNTEISTIRITTNYQRHTQDDQGTSYFES</sequence>
<protein>
    <submittedName>
        <fullName evidence="2">Uncharacterized protein</fullName>
    </submittedName>
</protein>
<reference evidence="2 3" key="1">
    <citation type="submission" date="2023-02" db="EMBL/GenBank/DDBJ databases">
        <title>LHISI_Scaffold_Assembly.</title>
        <authorList>
            <person name="Stuart O.P."/>
            <person name="Cleave R."/>
            <person name="Magrath M.J.L."/>
            <person name="Mikheyev A.S."/>
        </authorList>
    </citation>
    <scope>NUCLEOTIDE SEQUENCE [LARGE SCALE GENOMIC DNA]</scope>
    <source>
        <strain evidence="2">Daus_M_001</strain>
        <tissue evidence="2">Leg muscle</tissue>
    </source>
</reference>
<keyword evidence="3" id="KW-1185">Reference proteome</keyword>
<dbReference type="Proteomes" id="UP001159363">
    <property type="component" value="Chromosome X"/>
</dbReference>
<name>A0ABQ9HUX0_9NEOP</name>
<evidence type="ECO:0000313" key="3">
    <source>
        <dbReference type="Proteomes" id="UP001159363"/>
    </source>
</evidence>
<organism evidence="2 3">
    <name type="scientific">Dryococelus australis</name>
    <dbReference type="NCBI Taxonomy" id="614101"/>
    <lineage>
        <taxon>Eukaryota</taxon>
        <taxon>Metazoa</taxon>
        <taxon>Ecdysozoa</taxon>
        <taxon>Arthropoda</taxon>
        <taxon>Hexapoda</taxon>
        <taxon>Insecta</taxon>
        <taxon>Pterygota</taxon>
        <taxon>Neoptera</taxon>
        <taxon>Polyneoptera</taxon>
        <taxon>Phasmatodea</taxon>
        <taxon>Verophasmatodea</taxon>
        <taxon>Anareolatae</taxon>
        <taxon>Phasmatidae</taxon>
        <taxon>Eurycanthinae</taxon>
        <taxon>Dryococelus</taxon>
    </lineage>
</organism>
<accession>A0ABQ9HUX0</accession>
<dbReference type="EMBL" id="JARBHB010000004">
    <property type="protein sequence ID" value="KAJ8887859.1"/>
    <property type="molecule type" value="Genomic_DNA"/>
</dbReference>